<dbReference type="EMBL" id="CP054929">
    <property type="protein sequence ID" value="QKW50518.1"/>
    <property type="molecule type" value="Genomic_DNA"/>
</dbReference>
<dbReference type="Gene3D" id="1.25.40.10">
    <property type="entry name" value="Tetratricopeptide repeat domain"/>
    <property type="match status" value="1"/>
</dbReference>
<dbReference type="SUPFAM" id="SSF47413">
    <property type="entry name" value="lambda repressor-like DNA-binding domains"/>
    <property type="match status" value="1"/>
</dbReference>
<dbReference type="GO" id="GO:0003677">
    <property type="term" value="F:DNA binding"/>
    <property type="evidence" value="ECO:0007669"/>
    <property type="project" value="InterPro"/>
</dbReference>
<evidence type="ECO:0000313" key="2">
    <source>
        <dbReference type="EMBL" id="QKW50518.1"/>
    </source>
</evidence>
<organism evidence="2 3">
    <name type="scientific">Streptomyces buecherae</name>
    <dbReference type="NCBI Taxonomy" id="2763006"/>
    <lineage>
        <taxon>Bacteria</taxon>
        <taxon>Bacillati</taxon>
        <taxon>Actinomycetota</taxon>
        <taxon>Actinomycetes</taxon>
        <taxon>Kitasatosporales</taxon>
        <taxon>Streptomycetaceae</taxon>
        <taxon>Streptomyces</taxon>
    </lineage>
</organism>
<name>A0A7H8N9T8_9ACTN</name>
<evidence type="ECO:0000259" key="1">
    <source>
        <dbReference type="PROSITE" id="PS50943"/>
    </source>
</evidence>
<dbReference type="InterPro" id="IPR001387">
    <property type="entry name" value="Cro/C1-type_HTH"/>
</dbReference>
<gene>
    <name evidence="2" type="ORF">HUT08_14365</name>
</gene>
<accession>A0A7H8N9T8</accession>
<dbReference type="InterPro" id="IPR011990">
    <property type="entry name" value="TPR-like_helical_dom_sf"/>
</dbReference>
<reference evidence="2 3" key="1">
    <citation type="submission" date="2020-06" db="EMBL/GenBank/DDBJ databases">
        <title>Genome mining for natural products.</title>
        <authorList>
            <person name="Zhang B."/>
            <person name="Shi J."/>
            <person name="Ge H."/>
        </authorList>
    </citation>
    <scope>NUCLEOTIDE SEQUENCE [LARGE SCALE GENOMIC DNA]</scope>
    <source>
        <strain evidence="2 3">NA00687</strain>
    </source>
</reference>
<keyword evidence="3" id="KW-1185">Reference proteome</keyword>
<dbReference type="Proteomes" id="UP000509303">
    <property type="component" value="Chromosome"/>
</dbReference>
<dbReference type="PROSITE" id="PS50943">
    <property type="entry name" value="HTH_CROC1"/>
    <property type="match status" value="1"/>
</dbReference>
<protein>
    <submittedName>
        <fullName evidence="2">Helix-turn-helix transcriptional regulator</fullName>
    </submittedName>
</protein>
<dbReference type="CDD" id="cd00093">
    <property type="entry name" value="HTH_XRE"/>
    <property type="match status" value="1"/>
</dbReference>
<feature type="domain" description="HTH cro/C1-type" evidence="1">
    <location>
        <begin position="13"/>
        <end position="68"/>
    </location>
</feature>
<proteinExistence type="predicted"/>
<dbReference type="AlphaFoldDB" id="A0A7H8N9T8"/>
<dbReference type="SUPFAM" id="SSF48452">
    <property type="entry name" value="TPR-like"/>
    <property type="match status" value="1"/>
</dbReference>
<dbReference type="SMART" id="SM00530">
    <property type="entry name" value="HTH_XRE"/>
    <property type="match status" value="1"/>
</dbReference>
<sequence length="405" mass="43752">MSTSFELGMGDRLARLRIRRSLTQERLAERAGVSVDVIRKLEQGRRRTARLATINSLARALDTEPSYLVGQPSTFENPDPHAELPSVLALRRAISPVYDLFGGETDPEDPPSIAALRASLHSTDGIRREGRLGEIGALLPQLILDARAAAHSFSGADAAAAHSVLAVAYQVAATTLAALGKEDAAFTAIERSMQSVRQSDDPHLETLALSTLSWVFTKQGRLADAEAVALKRAAAIEPNFRSAPEELALWGVLILRAATAVVRQDRRDDVTDLLNMASAAAARIGTDQLVYATPFGPTNAGVAKVNFLVEMERAPEAIQAARTVPDIDSLPPTWRARFYVDLALAHAELHQDASSARALLAAEQAAPEWMRYHATTRRLTGELRERSTRRDAPVVGLAARLGIDG</sequence>
<evidence type="ECO:0000313" key="3">
    <source>
        <dbReference type="Proteomes" id="UP000509303"/>
    </source>
</evidence>
<dbReference type="Pfam" id="PF13560">
    <property type="entry name" value="HTH_31"/>
    <property type="match status" value="1"/>
</dbReference>
<dbReference type="Gene3D" id="1.10.260.40">
    <property type="entry name" value="lambda repressor-like DNA-binding domains"/>
    <property type="match status" value="1"/>
</dbReference>
<dbReference type="InterPro" id="IPR010982">
    <property type="entry name" value="Lambda_DNA-bd_dom_sf"/>
</dbReference>